<dbReference type="Gene3D" id="3.40.1110.10">
    <property type="entry name" value="Calcium-transporting ATPase, cytoplasmic domain N"/>
    <property type="match status" value="1"/>
</dbReference>
<dbReference type="GO" id="GO:0046872">
    <property type="term" value="F:metal ion binding"/>
    <property type="evidence" value="ECO:0007669"/>
    <property type="project" value="UniProtKB-KW"/>
</dbReference>
<dbReference type="NCBIfam" id="TIGR01525">
    <property type="entry name" value="ATPase-IB_hvy"/>
    <property type="match status" value="1"/>
</dbReference>
<comment type="subcellular location">
    <subcellularLocation>
        <location evidence="1">Membrane</location>
    </subcellularLocation>
</comment>
<dbReference type="PRINTS" id="PR00120">
    <property type="entry name" value="HATPASE"/>
</dbReference>
<evidence type="ECO:0000256" key="6">
    <source>
        <dbReference type="ARBA" id="ARBA00022989"/>
    </source>
</evidence>
<dbReference type="EC" id="3.6.3.3" evidence="10"/>
<dbReference type="SFLD" id="SFLDG00002">
    <property type="entry name" value="C1.7:_P-type_atpase_like"/>
    <property type="match status" value="1"/>
</dbReference>
<keyword evidence="10" id="KW-0378">Hydrolase</keyword>
<accession>A0A644YSK5</accession>
<dbReference type="GO" id="GO:0005524">
    <property type="term" value="F:ATP binding"/>
    <property type="evidence" value="ECO:0007669"/>
    <property type="project" value="InterPro"/>
</dbReference>
<dbReference type="GO" id="GO:0019829">
    <property type="term" value="F:ATPase-coupled monoatomic cation transmembrane transporter activity"/>
    <property type="evidence" value="ECO:0007669"/>
    <property type="project" value="InterPro"/>
</dbReference>
<evidence type="ECO:0000259" key="9">
    <source>
        <dbReference type="Pfam" id="PF00122"/>
    </source>
</evidence>
<dbReference type="CDD" id="cd07548">
    <property type="entry name" value="P-type_ATPase-Cd_Zn_Co_like"/>
    <property type="match status" value="1"/>
</dbReference>
<evidence type="ECO:0000256" key="5">
    <source>
        <dbReference type="ARBA" id="ARBA00022967"/>
    </source>
</evidence>
<sequence length="614" mass="66597">MTDKQKKSLLKIIISALLLIALTFFPTYGYIRFFAYIIPYLIVGLPVLKKATDNISHGQVFDENFLMCLATIGALFIGEYPEAIFVMLFYQIGDLFETIAVGKSRNSISDLMNICPEYVNIERNGILSQLDPDEAVIGDIMVIKPGEKIPLDGTILEGTSSINTSALTGESLPLDVSKGDSIISGCININGMLKAEVTKEYSDSTVSKIIELVENSAENKAHTENFITRFARYYTPIVVISAVILAFVPPLITGGDFTDWLMRALNFLVVSCPCALVISVPLTYFSGIGCASKQGILIKGSNYLEALAKAKTVVFDKTGTLTKGSFFITEIHPKNISENKLIEITALAESFSTHPISVSIRNAYNENLDTSRVSDIKEISGYGVKALVDGKIIYVGNEKLMTQIGCEYEKADKGTIVHVAIEKEYAGYIVIADIIKEDSKDAISMLKAIGIENTVILSGDKKAVVEDISKELGIDTVYAELLPDDKVKKLEELINSSSDGSVAFVGDGINDAPSISRADIGIAMGAMGSDAAIEAADIVLMDDKPSKISLAVKIAKNTKKIVRQNIVFALTVKFIVLILSALGMSNMWEAVFADVGVSVLAILNSTRAMKIKYK</sequence>
<keyword evidence="4" id="KW-0479">Metal-binding</keyword>
<dbReference type="InterPro" id="IPR036412">
    <property type="entry name" value="HAD-like_sf"/>
</dbReference>
<dbReference type="NCBIfam" id="TIGR01512">
    <property type="entry name" value="ATPase-IB2_Cd"/>
    <property type="match status" value="1"/>
</dbReference>
<dbReference type="PROSITE" id="PS00154">
    <property type="entry name" value="ATPASE_E1_E2"/>
    <property type="match status" value="1"/>
</dbReference>
<dbReference type="GO" id="GO:0016020">
    <property type="term" value="C:membrane"/>
    <property type="evidence" value="ECO:0007669"/>
    <property type="project" value="UniProtKB-SubCell"/>
</dbReference>
<evidence type="ECO:0000256" key="1">
    <source>
        <dbReference type="ARBA" id="ARBA00004370"/>
    </source>
</evidence>
<dbReference type="GO" id="GO:0016887">
    <property type="term" value="F:ATP hydrolysis activity"/>
    <property type="evidence" value="ECO:0007669"/>
    <property type="project" value="InterPro"/>
</dbReference>
<comment type="caution">
    <text evidence="10">The sequence shown here is derived from an EMBL/GenBank/DDBJ whole genome shotgun (WGS) entry which is preliminary data.</text>
</comment>
<dbReference type="InterPro" id="IPR018303">
    <property type="entry name" value="ATPase_P-typ_P_site"/>
</dbReference>
<dbReference type="InterPro" id="IPR023299">
    <property type="entry name" value="ATPase_P-typ_cyto_dom_N"/>
</dbReference>
<dbReference type="GO" id="GO:0015086">
    <property type="term" value="F:cadmium ion transmembrane transporter activity"/>
    <property type="evidence" value="ECO:0007669"/>
    <property type="project" value="TreeGrafter"/>
</dbReference>
<evidence type="ECO:0000256" key="2">
    <source>
        <dbReference type="ARBA" id="ARBA00006024"/>
    </source>
</evidence>
<dbReference type="Gene3D" id="3.40.50.1000">
    <property type="entry name" value="HAD superfamily/HAD-like"/>
    <property type="match status" value="1"/>
</dbReference>
<dbReference type="SUPFAM" id="SSF81653">
    <property type="entry name" value="Calcium ATPase, transduction domain A"/>
    <property type="match status" value="1"/>
</dbReference>
<dbReference type="InterPro" id="IPR023214">
    <property type="entry name" value="HAD_sf"/>
</dbReference>
<comment type="similarity">
    <text evidence="2">Belongs to the cation transport ATPase (P-type) (TC 3.A.3) family. Type IB subfamily.</text>
</comment>
<feature type="transmembrane region" description="Helical" evidence="8">
    <location>
        <begin position="264"/>
        <end position="285"/>
    </location>
</feature>
<dbReference type="SFLD" id="SFLDF00027">
    <property type="entry name" value="p-type_atpase"/>
    <property type="match status" value="1"/>
</dbReference>
<feature type="transmembrane region" description="Helical" evidence="8">
    <location>
        <begin position="233"/>
        <end position="252"/>
    </location>
</feature>
<name>A0A644YSK5_9ZZZZ</name>
<keyword evidence="7 8" id="KW-0472">Membrane</keyword>
<feature type="transmembrane region" description="Helical" evidence="8">
    <location>
        <begin position="566"/>
        <end position="584"/>
    </location>
</feature>
<protein>
    <submittedName>
        <fullName evidence="10">Cadmium, zinc and cobalt-transporting ATPase</fullName>
        <ecNumber evidence="10">3.6.3.3</ecNumber>
    </submittedName>
</protein>
<dbReference type="PANTHER" id="PTHR48085:SF5">
    <property type="entry name" value="CADMIUM_ZINC-TRANSPORTING ATPASE HMA4-RELATED"/>
    <property type="match status" value="1"/>
</dbReference>
<dbReference type="InterPro" id="IPR059000">
    <property type="entry name" value="ATPase_P-type_domA"/>
</dbReference>
<evidence type="ECO:0000256" key="7">
    <source>
        <dbReference type="ARBA" id="ARBA00023136"/>
    </source>
</evidence>
<feature type="transmembrane region" description="Helical" evidence="8">
    <location>
        <begin position="9"/>
        <end position="25"/>
    </location>
</feature>
<feature type="domain" description="P-type ATPase A" evidence="9">
    <location>
        <begin position="116"/>
        <end position="214"/>
    </location>
</feature>
<dbReference type="InterPro" id="IPR023298">
    <property type="entry name" value="ATPase_P-typ_TM_dom_sf"/>
</dbReference>
<dbReference type="InterPro" id="IPR001757">
    <property type="entry name" value="P_typ_ATPase"/>
</dbReference>
<dbReference type="Pfam" id="PF00702">
    <property type="entry name" value="Hydrolase"/>
    <property type="match status" value="1"/>
</dbReference>
<dbReference type="SUPFAM" id="SSF56784">
    <property type="entry name" value="HAD-like"/>
    <property type="match status" value="1"/>
</dbReference>
<keyword evidence="3 8" id="KW-0812">Transmembrane</keyword>
<dbReference type="InterPro" id="IPR051014">
    <property type="entry name" value="Cation_Transport_ATPase_IB"/>
</dbReference>
<dbReference type="PRINTS" id="PR00119">
    <property type="entry name" value="CATATPASE"/>
</dbReference>
<keyword evidence="5" id="KW-1278">Translocase</keyword>
<dbReference type="PANTHER" id="PTHR48085">
    <property type="entry name" value="CADMIUM/ZINC-TRANSPORTING ATPASE HMA2-RELATED"/>
    <property type="match status" value="1"/>
</dbReference>
<dbReference type="InterPro" id="IPR008250">
    <property type="entry name" value="ATPase_P-typ_transduc_dom_A_sf"/>
</dbReference>
<proteinExistence type="inferred from homology"/>
<dbReference type="Pfam" id="PF00122">
    <property type="entry name" value="E1-E2_ATPase"/>
    <property type="match status" value="1"/>
</dbReference>
<dbReference type="SFLD" id="SFLDS00003">
    <property type="entry name" value="Haloacid_Dehalogenase"/>
    <property type="match status" value="1"/>
</dbReference>
<organism evidence="10">
    <name type="scientific">bioreactor metagenome</name>
    <dbReference type="NCBI Taxonomy" id="1076179"/>
    <lineage>
        <taxon>unclassified sequences</taxon>
        <taxon>metagenomes</taxon>
        <taxon>ecological metagenomes</taxon>
    </lineage>
</organism>
<evidence type="ECO:0000256" key="4">
    <source>
        <dbReference type="ARBA" id="ARBA00022723"/>
    </source>
</evidence>
<dbReference type="InterPro" id="IPR044492">
    <property type="entry name" value="P_typ_ATPase_HD_dom"/>
</dbReference>
<dbReference type="EMBL" id="VSSQ01005514">
    <property type="protein sequence ID" value="MPM29453.1"/>
    <property type="molecule type" value="Genomic_DNA"/>
</dbReference>
<dbReference type="AlphaFoldDB" id="A0A644YSK5"/>
<evidence type="ECO:0000256" key="3">
    <source>
        <dbReference type="ARBA" id="ARBA00022692"/>
    </source>
</evidence>
<evidence type="ECO:0000256" key="8">
    <source>
        <dbReference type="SAM" id="Phobius"/>
    </source>
</evidence>
<keyword evidence="6 8" id="KW-1133">Transmembrane helix</keyword>
<dbReference type="NCBIfam" id="TIGR01494">
    <property type="entry name" value="ATPase_P-type"/>
    <property type="match status" value="1"/>
</dbReference>
<dbReference type="Gene3D" id="2.70.150.10">
    <property type="entry name" value="Calcium-transporting ATPase, cytoplasmic transduction domain A"/>
    <property type="match status" value="1"/>
</dbReference>
<reference evidence="10" key="1">
    <citation type="submission" date="2019-08" db="EMBL/GenBank/DDBJ databases">
        <authorList>
            <person name="Kucharzyk K."/>
            <person name="Murdoch R.W."/>
            <person name="Higgins S."/>
            <person name="Loffler F."/>
        </authorList>
    </citation>
    <scope>NUCLEOTIDE SEQUENCE</scope>
</reference>
<dbReference type="SUPFAM" id="SSF81665">
    <property type="entry name" value="Calcium ATPase, transmembrane domain M"/>
    <property type="match status" value="1"/>
</dbReference>
<evidence type="ECO:0000313" key="10">
    <source>
        <dbReference type="EMBL" id="MPM29453.1"/>
    </source>
</evidence>
<dbReference type="InterPro" id="IPR027256">
    <property type="entry name" value="P-typ_ATPase_IB"/>
</dbReference>
<gene>
    <name evidence="10" type="primary">cadA_35</name>
    <name evidence="10" type="ORF">SDC9_75993</name>
</gene>